<keyword evidence="8" id="KW-0969">Cilium</keyword>
<dbReference type="Pfam" id="PF02465">
    <property type="entry name" value="FliD_N"/>
    <property type="match status" value="1"/>
</dbReference>
<keyword evidence="9" id="KW-1185">Reference proteome</keyword>
<dbReference type="PANTHER" id="PTHR30288:SF0">
    <property type="entry name" value="FLAGELLAR HOOK-ASSOCIATED PROTEIN 2"/>
    <property type="match status" value="1"/>
</dbReference>
<feature type="coiled-coil region" evidence="5">
    <location>
        <begin position="24"/>
        <end position="51"/>
    </location>
</feature>
<evidence type="ECO:0000256" key="4">
    <source>
        <dbReference type="ARBA" id="ARBA00023143"/>
    </source>
</evidence>
<dbReference type="InterPro" id="IPR010809">
    <property type="entry name" value="FliD_C"/>
</dbReference>
<dbReference type="OrthoDB" id="9776025at2"/>
<dbReference type="GO" id="GO:0005576">
    <property type="term" value="C:extracellular region"/>
    <property type="evidence" value="ECO:0007669"/>
    <property type="project" value="UniProtKB-SubCell"/>
</dbReference>
<evidence type="ECO:0000313" key="9">
    <source>
        <dbReference type="Proteomes" id="UP000190625"/>
    </source>
</evidence>
<comment type="subunit">
    <text evidence="2 5">Homopentamer.</text>
</comment>
<evidence type="ECO:0000256" key="3">
    <source>
        <dbReference type="ARBA" id="ARBA00023054"/>
    </source>
</evidence>
<dbReference type="GO" id="GO:0071973">
    <property type="term" value="P:bacterial-type flagellum-dependent cell motility"/>
    <property type="evidence" value="ECO:0007669"/>
    <property type="project" value="TreeGrafter"/>
</dbReference>
<evidence type="ECO:0000256" key="2">
    <source>
        <dbReference type="ARBA" id="ARBA00011255"/>
    </source>
</evidence>
<dbReference type="InterPro" id="IPR040026">
    <property type="entry name" value="FliD"/>
</dbReference>
<proteinExistence type="inferred from homology"/>
<keyword evidence="8" id="KW-0282">Flagellum</keyword>
<feature type="domain" description="Flagellar hook-associated protein 2 C-terminal" evidence="7">
    <location>
        <begin position="233"/>
        <end position="460"/>
    </location>
</feature>
<dbReference type="GO" id="GO:0009424">
    <property type="term" value="C:bacterial-type flagellum hook"/>
    <property type="evidence" value="ECO:0007669"/>
    <property type="project" value="UniProtKB-UniRule"/>
</dbReference>
<dbReference type="STRING" id="142842.SAMN02745118_00855"/>
<keyword evidence="8" id="KW-0966">Cell projection</keyword>
<name>A0A1T4KNT4_9FIRM</name>
<sequence length="483" mass="51962">MADLSMDGLATGMATGDIISQILNAEYGTKLQNLSKEKSNLETEKDAWRDVNSRIGNLENKMADLRLSSTFDSNKTTSSSEDVADATATTAADASSYTLDISQLAKKHRVASAQQVDSTSDLGLNGGNSGSFTIELDGTSKSFNVSIDGTESLNDVRDAINNASGNDDGNGNKLVESSVVDNTLIIEGVNTGTNNMLSFQDPDNILDNDGTNDLGFDLDINGNVNAASELQVAQDAQFSVNGLAVTRSSNQGLDDVVNEVTFNLKTTGTTTIEVSKDIDKATSAIQEFVDQYNSVQSFIGKKLDYNQETGEAGALQGSGTLMRLQSKLRQMVTNSVDNNSDYDQLAMVGIEINRNGAMEFDSNKFKESIADKPNEVKKLFNADTDEGDSFNGIATKVDGYLDLLVQSNTGVIPEKVDSYEIMVENVDEQIDSVNDNLEQERERLQSEFTAMETAISKMNSQMSWMQSQLASLGGSASSISSML</sequence>
<evidence type="ECO:0000313" key="8">
    <source>
        <dbReference type="EMBL" id="SJZ44075.1"/>
    </source>
</evidence>
<reference evidence="9" key="1">
    <citation type="submission" date="2017-02" db="EMBL/GenBank/DDBJ databases">
        <authorList>
            <person name="Varghese N."/>
            <person name="Submissions S."/>
        </authorList>
    </citation>
    <scope>NUCLEOTIDE SEQUENCE [LARGE SCALE GENOMIC DNA]</scope>
    <source>
        <strain evidence="9">ATCC BAA-73</strain>
    </source>
</reference>
<accession>A0A1T4KNT4</accession>
<dbReference type="AlphaFoldDB" id="A0A1T4KNT4"/>
<feature type="coiled-coil region" evidence="5">
    <location>
        <begin position="416"/>
        <end position="461"/>
    </location>
</feature>
<dbReference type="Pfam" id="PF07195">
    <property type="entry name" value="FliD_C"/>
    <property type="match status" value="1"/>
</dbReference>
<keyword evidence="3 5" id="KW-0175">Coiled coil</keyword>
<evidence type="ECO:0000259" key="6">
    <source>
        <dbReference type="Pfam" id="PF02465"/>
    </source>
</evidence>
<comment type="function">
    <text evidence="5">Required for morphogenesis and for the elongation of the flagellar filament by facilitating polymerization of the flagellin monomers at the tip of growing filament. Forms a capping structure, which prevents flagellin subunits (transported through the central channel of the flagellum) from leaking out without polymerization at the distal end.</text>
</comment>
<keyword evidence="4 5" id="KW-0975">Bacterial flagellum</keyword>
<dbReference type="Proteomes" id="UP000190625">
    <property type="component" value="Unassembled WGS sequence"/>
</dbReference>
<dbReference type="GO" id="GO:0007155">
    <property type="term" value="P:cell adhesion"/>
    <property type="evidence" value="ECO:0007669"/>
    <property type="project" value="InterPro"/>
</dbReference>
<gene>
    <name evidence="8" type="ORF">SAMN02745118_00855</name>
</gene>
<organism evidence="8 9">
    <name type="scientific">Selenihalanaerobacter shriftii</name>
    <dbReference type="NCBI Taxonomy" id="142842"/>
    <lineage>
        <taxon>Bacteria</taxon>
        <taxon>Bacillati</taxon>
        <taxon>Bacillota</taxon>
        <taxon>Clostridia</taxon>
        <taxon>Halanaerobiales</taxon>
        <taxon>Halobacteroidaceae</taxon>
        <taxon>Selenihalanaerobacter</taxon>
    </lineage>
</organism>
<protein>
    <recommendedName>
        <fullName evidence="5">Flagellar hook-associated protein 2</fullName>
        <shortName evidence="5">HAP2</shortName>
    </recommendedName>
    <alternativeName>
        <fullName evidence="5">Flagellar cap protein</fullName>
    </alternativeName>
</protein>
<comment type="similarity">
    <text evidence="1 5">Belongs to the FliD family.</text>
</comment>
<dbReference type="GO" id="GO:0009421">
    <property type="term" value="C:bacterial-type flagellum filament cap"/>
    <property type="evidence" value="ECO:0007669"/>
    <property type="project" value="InterPro"/>
</dbReference>
<comment type="subcellular location">
    <subcellularLocation>
        <location evidence="5">Secreted</location>
    </subcellularLocation>
    <subcellularLocation>
        <location evidence="5">Bacterial flagellum</location>
    </subcellularLocation>
</comment>
<dbReference type="EMBL" id="FUWM01000006">
    <property type="protein sequence ID" value="SJZ44075.1"/>
    <property type="molecule type" value="Genomic_DNA"/>
</dbReference>
<dbReference type="PANTHER" id="PTHR30288">
    <property type="entry name" value="FLAGELLAR CAP/ASSEMBLY PROTEIN FLID"/>
    <property type="match status" value="1"/>
</dbReference>
<evidence type="ECO:0000256" key="1">
    <source>
        <dbReference type="ARBA" id="ARBA00009764"/>
    </source>
</evidence>
<evidence type="ECO:0000259" key="7">
    <source>
        <dbReference type="Pfam" id="PF07195"/>
    </source>
</evidence>
<dbReference type="RefSeq" id="WP_078809345.1">
    <property type="nucleotide sequence ID" value="NZ_FUWM01000006.1"/>
</dbReference>
<feature type="domain" description="Flagellar hook-associated protein 2 N-terminal" evidence="6">
    <location>
        <begin position="11"/>
        <end position="108"/>
    </location>
</feature>
<keyword evidence="5" id="KW-0964">Secreted</keyword>
<evidence type="ECO:0000256" key="5">
    <source>
        <dbReference type="RuleBase" id="RU362066"/>
    </source>
</evidence>
<dbReference type="InterPro" id="IPR003481">
    <property type="entry name" value="FliD_N"/>
</dbReference>